<keyword evidence="5 11" id="KW-0547">Nucleotide-binding</keyword>
<evidence type="ECO:0000313" key="14">
    <source>
        <dbReference type="EMBL" id="OGY58748.1"/>
    </source>
</evidence>
<evidence type="ECO:0000256" key="10">
    <source>
        <dbReference type="ARBA" id="ARBA00049255"/>
    </source>
</evidence>
<keyword evidence="8 11" id="KW-0648">Protein biosynthesis</keyword>
<feature type="binding site" evidence="11">
    <location>
        <position position="338"/>
    </location>
    <ligand>
        <name>Mg(2+)</name>
        <dbReference type="ChEBI" id="CHEBI:18420"/>
        <note>shared with alpha subunit</note>
    </ligand>
</feature>
<comment type="subcellular location">
    <subcellularLocation>
        <location evidence="11">Cytoplasm</location>
    </subcellularLocation>
</comment>
<dbReference type="PROSITE" id="PS51447">
    <property type="entry name" value="FDX_ACB"/>
    <property type="match status" value="1"/>
</dbReference>
<comment type="similarity">
    <text evidence="1 11">Belongs to the phenylalanyl-tRNA synthetase beta subunit family. Type 1 subfamily.</text>
</comment>
<dbReference type="PROSITE" id="PS51483">
    <property type="entry name" value="B5"/>
    <property type="match status" value="1"/>
</dbReference>
<reference evidence="14 15" key="1">
    <citation type="journal article" date="2016" name="Nat. Commun.">
        <title>Thousands of microbial genomes shed light on interconnected biogeochemical processes in an aquifer system.</title>
        <authorList>
            <person name="Anantharaman K."/>
            <person name="Brown C.T."/>
            <person name="Hug L.A."/>
            <person name="Sharon I."/>
            <person name="Castelle C.J."/>
            <person name="Probst A.J."/>
            <person name="Thomas B.C."/>
            <person name="Singh A."/>
            <person name="Wilkins M.J."/>
            <person name="Karaoz U."/>
            <person name="Brodie E.L."/>
            <person name="Williams K.H."/>
            <person name="Hubbard S.S."/>
            <person name="Banfield J.F."/>
        </authorList>
    </citation>
    <scope>NUCLEOTIDE SEQUENCE [LARGE SCALE GENOMIC DNA]</scope>
</reference>
<dbReference type="PANTHER" id="PTHR10947:SF0">
    <property type="entry name" value="PHENYLALANINE--TRNA LIGASE BETA SUBUNIT"/>
    <property type="match status" value="1"/>
</dbReference>
<evidence type="ECO:0000259" key="13">
    <source>
        <dbReference type="PROSITE" id="PS51483"/>
    </source>
</evidence>
<comment type="subunit">
    <text evidence="2 11">Tetramer of two alpha and two beta subunits.</text>
</comment>
<dbReference type="Gene3D" id="3.30.930.10">
    <property type="entry name" value="Bira Bifunctional Protein, Domain 2"/>
    <property type="match status" value="1"/>
</dbReference>
<dbReference type="Gene3D" id="3.30.56.10">
    <property type="match status" value="2"/>
</dbReference>
<dbReference type="SUPFAM" id="SSF55681">
    <property type="entry name" value="Class II aaRS and biotin synthetases"/>
    <property type="match status" value="1"/>
</dbReference>
<dbReference type="Pfam" id="PF03483">
    <property type="entry name" value="B3_4"/>
    <property type="match status" value="1"/>
</dbReference>
<evidence type="ECO:0000256" key="9">
    <source>
        <dbReference type="ARBA" id="ARBA00023146"/>
    </source>
</evidence>
<keyword evidence="6 11" id="KW-0067">ATP-binding</keyword>
<dbReference type="SMART" id="SM00896">
    <property type="entry name" value="FDX-ACB"/>
    <property type="match status" value="1"/>
</dbReference>
<evidence type="ECO:0000256" key="4">
    <source>
        <dbReference type="ARBA" id="ARBA00022723"/>
    </source>
</evidence>
<comment type="caution">
    <text evidence="14">The sequence shown here is derived from an EMBL/GenBank/DDBJ whole genome shotgun (WGS) entry which is preliminary data.</text>
</comment>
<dbReference type="SMART" id="SM00874">
    <property type="entry name" value="B5"/>
    <property type="match status" value="1"/>
</dbReference>
<dbReference type="GO" id="GO:0000287">
    <property type="term" value="F:magnesium ion binding"/>
    <property type="evidence" value="ECO:0007669"/>
    <property type="project" value="UniProtKB-UniRule"/>
</dbReference>
<dbReference type="InterPro" id="IPR005147">
    <property type="entry name" value="tRNA_synthase_B5-dom"/>
</dbReference>
<sequence length="647" mass="73108">MKFSYQLLKKITPKTPSKKELEEKLNTYLFEVEEVNGDTFDIAIPANRYSDAASHWGIAKEIAAIENAKAKDVNEKSSTIPQNKGKVSVEIKDPRLCKRMAARYFENVKIRSSPKWMQDVLKSCDMRPINNLVDITNYVMLEIGQPTHVFDFDKMEGGKLIVRKAKKGESVVTLDDKKVALDINDGVLADEKDALDIAGIKGGKKAEVTKKTRNILLTAGNFDGASVYRTARKTGVVTDASIRFSHNLNSELVGFAIERATTLIQNLCGAKLVDVKDIYPKKPTKKIIGFNVNEFNAFIGIKLSLKDATDYLKRLGYEIKKGKTKDDILVEVPLLRDDVTLFEDLAEDIVRLYGYNKVKPAPPFVNLIPAEYENELRLHDKIRMVLVGLGFSEVYNSSFTGKKALTSLEIENPIAEEKKYLRTELEESLRTNAGYNLKFGDTTKVFEIGKVFFKKGKKHEEKWHLGIALGVKENDPKLLLELKGALEELLRKIGLTEIFMVKEGKKVRIESGEDNLGYASAEPIGKNGYATIAELDLEKITKLITEENEYKPIPKYPSSMRDISLRDARSTQVNEVLSVIQETSPKYVVDVDLIDYYEDERQNKNEKSLTFRIVFRADDRTLESKEIDGEVEKILKVLKGKLGLEVR</sequence>
<comment type="catalytic activity">
    <reaction evidence="10 11">
        <text>tRNA(Phe) + L-phenylalanine + ATP = L-phenylalanyl-tRNA(Phe) + AMP + diphosphate + H(+)</text>
        <dbReference type="Rhea" id="RHEA:19413"/>
        <dbReference type="Rhea" id="RHEA-COMP:9668"/>
        <dbReference type="Rhea" id="RHEA-COMP:9699"/>
        <dbReference type="ChEBI" id="CHEBI:15378"/>
        <dbReference type="ChEBI" id="CHEBI:30616"/>
        <dbReference type="ChEBI" id="CHEBI:33019"/>
        <dbReference type="ChEBI" id="CHEBI:58095"/>
        <dbReference type="ChEBI" id="CHEBI:78442"/>
        <dbReference type="ChEBI" id="CHEBI:78531"/>
        <dbReference type="ChEBI" id="CHEBI:456215"/>
        <dbReference type="EC" id="6.1.1.20"/>
    </reaction>
</comment>
<dbReference type="SUPFAM" id="SSF46955">
    <property type="entry name" value="Putative DNA-binding domain"/>
    <property type="match status" value="2"/>
</dbReference>
<dbReference type="InterPro" id="IPR036690">
    <property type="entry name" value="Fdx_antiC-bd_sf"/>
</dbReference>
<dbReference type="Proteomes" id="UP000178515">
    <property type="component" value="Unassembled WGS sequence"/>
</dbReference>
<proteinExistence type="inferred from homology"/>
<dbReference type="HAMAP" id="MF_00283">
    <property type="entry name" value="Phe_tRNA_synth_beta1"/>
    <property type="match status" value="1"/>
</dbReference>
<dbReference type="GO" id="GO:0009328">
    <property type="term" value="C:phenylalanine-tRNA ligase complex"/>
    <property type="evidence" value="ECO:0007669"/>
    <property type="project" value="TreeGrafter"/>
</dbReference>
<feature type="binding site" evidence="11">
    <location>
        <position position="344"/>
    </location>
    <ligand>
        <name>Mg(2+)</name>
        <dbReference type="ChEBI" id="CHEBI:18420"/>
        <note>shared with alpha subunit</note>
    </ligand>
</feature>
<dbReference type="STRING" id="1797689.A3F24_03055"/>
<organism evidence="14 15">
    <name type="scientific">Candidatus Colwellbacteria bacterium RIFCSPHIGHO2_12_FULL_44_17</name>
    <dbReference type="NCBI Taxonomy" id="1797689"/>
    <lineage>
        <taxon>Bacteria</taxon>
        <taxon>Candidatus Colwelliibacteriota</taxon>
    </lineage>
</organism>
<dbReference type="NCBIfam" id="TIGR00472">
    <property type="entry name" value="pheT_bact"/>
    <property type="match status" value="1"/>
</dbReference>
<evidence type="ECO:0000256" key="6">
    <source>
        <dbReference type="ARBA" id="ARBA00022840"/>
    </source>
</evidence>
<dbReference type="Gene3D" id="3.30.70.380">
    <property type="entry name" value="Ferrodoxin-fold anticodon-binding domain"/>
    <property type="match status" value="1"/>
</dbReference>
<keyword evidence="9 11" id="KW-0030">Aminoacyl-tRNA synthetase</keyword>
<dbReference type="GO" id="GO:0006432">
    <property type="term" value="P:phenylalanyl-tRNA aminoacylation"/>
    <property type="evidence" value="ECO:0007669"/>
    <property type="project" value="UniProtKB-UniRule"/>
</dbReference>
<name>A0A1G1Z288_9BACT</name>
<dbReference type="InterPro" id="IPR045864">
    <property type="entry name" value="aa-tRNA-synth_II/BPL/LPL"/>
</dbReference>
<keyword evidence="3 11" id="KW-0436">Ligase</keyword>
<feature type="domain" description="FDX-ACB" evidence="12">
    <location>
        <begin position="554"/>
        <end position="647"/>
    </location>
</feature>
<dbReference type="GO" id="GO:0004826">
    <property type="term" value="F:phenylalanine-tRNA ligase activity"/>
    <property type="evidence" value="ECO:0007669"/>
    <property type="project" value="UniProtKB-UniRule"/>
</dbReference>
<keyword evidence="11" id="KW-0963">Cytoplasm</keyword>
<evidence type="ECO:0000313" key="15">
    <source>
        <dbReference type="Proteomes" id="UP000178515"/>
    </source>
</evidence>
<dbReference type="InterPro" id="IPR005121">
    <property type="entry name" value="Fdx_antiC-bd"/>
</dbReference>
<evidence type="ECO:0000256" key="3">
    <source>
        <dbReference type="ARBA" id="ARBA00022598"/>
    </source>
</evidence>
<evidence type="ECO:0000259" key="12">
    <source>
        <dbReference type="PROSITE" id="PS51447"/>
    </source>
</evidence>
<evidence type="ECO:0000256" key="2">
    <source>
        <dbReference type="ARBA" id="ARBA00011209"/>
    </source>
</evidence>
<dbReference type="Pfam" id="PF03147">
    <property type="entry name" value="FDX-ACB"/>
    <property type="match status" value="1"/>
</dbReference>
<dbReference type="PANTHER" id="PTHR10947">
    <property type="entry name" value="PHENYLALANYL-TRNA SYNTHETASE BETA CHAIN AND LEUCINE-RICH REPEAT-CONTAINING PROTEIN 47"/>
    <property type="match status" value="1"/>
</dbReference>
<feature type="binding site" evidence="11">
    <location>
        <position position="347"/>
    </location>
    <ligand>
        <name>Mg(2+)</name>
        <dbReference type="ChEBI" id="CHEBI:18420"/>
        <note>shared with alpha subunit</note>
    </ligand>
</feature>
<dbReference type="EMBL" id="MHIX01000035">
    <property type="protein sequence ID" value="OGY58748.1"/>
    <property type="molecule type" value="Genomic_DNA"/>
</dbReference>
<keyword evidence="7 11" id="KW-0460">Magnesium</keyword>
<dbReference type="SMART" id="SM00873">
    <property type="entry name" value="B3_4"/>
    <property type="match status" value="1"/>
</dbReference>
<evidence type="ECO:0000256" key="1">
    <source>
        <dbReference type="ARBA" id="ARBA00008653"/>
    </source>
</evidence>
<dbReference type="InterPro" id="IPR009061">
    <property type="entry name" value="DNA-bd_dom_put_sf"/>
</dbReference>
<gene>
    <name evidence="11" type="primary">pheT</name>
    <name evidence="14" type="ORF">A3F24_03055</name>
</gene>
<dbReference type="InterPro" id="IPR041616">
    <property type="entry name" value="PheRS_beta_core"/>
</dbReference>
<protein>
    <recommendedName>
        <fullName evidence="11">Phenylalanine--tRNA ligase beta subunit</fullName>
        <ecNumber evidence="11">6.1.1.20</ecNumber>
    </recommendedName>
    <alternativeName>
        <fullName evidence="11">Phenylalanyl-tRNA synthetase beta subunit</fullName>
        <shortName evidence="11">PheRS</shortName>
    </alternativeName>
</protein>
<dbReference type="Gene3D" id="3.50.40.10">
    <property type="entry name" value="Phenylalanyl-trna Synthetase, Chain B, domain 3"/>
    <property type="match status" value="1"/>
</dbReference>
<keyword evidence="4 11" id="KW-0479">Metal-binding</keyword>
<dbReference type="GO" id="GO:0005524">
    <property type="term" value="F:ATP binding"/>
    <property type="evidence" value="ECO:0007669"/>
    <property type="project" value="UniProtKB-UniRule"/>
</dbReference>
<dbReference type="EC" id="6.1.1.20" evidence="11"/>
<evidence type="ECO:0000256" key="11">
    <source>
        <dbReference type="HAMAP-Rule" id="MF_00283"/>
    </source>
</evidence>
<evidence type="ECO:0000256" key="5">
    <source>
        <dbReference type="ARBA" id="ARBA00022741"/>
    </source>
</evidence>
<dbReference type="SUPFAM" id="SSF54991">
    <property type="entry name" value="Anticodon-binding domain of PheRS"/>
    <property type="match status" value="1"/>
</dbReference>
<comment type="cofactor">
    <cofactor evidence="11">
        <name>Mg(2+)</name>
        <dbReference type="ChEBI" id="CHEBI:18420"/>
    </cofactor>
    <text evidence="11">Binds 2 magnesium ions per tetramer.</text>
</comment>
<dbReference type="Pfam" id="PF03484">
    <property type="entry name" value="B5"/>
    <property type="match status" value="1"/>
</dbReference>
<dbReference type="InterPro" id="IPR005146">
    <property type="entry name" value="B3/B4_tRNA-bd"/>
</dbReference>
<evidence type="ECO:0000256" key="8">
    <source>
        <dbReference type="ARBA" id="ARBA00022917"/>
    </source>
</evidence>
<feature type="binding site" evidence="11">
    <location>
        <position position="348"/>
    </location>
    <ligand>
        <name>Mg(2+)</name>
        <dbReference type="ChEBI" id="CHEBI:18420"/>
        <note>shared with alpha subunit</note>
    </ligand>
</feature>
<dbReference type="InterPro" id="IPR045060">
    <property type="entry name" value="Phe-tRNA-ligase_IIc_bsu"/>
</dbReference>
<dbReference type="GO" id="GO:0003723">
    <property type="term" value="F:RNA binding"/>
    <property type="evidence" value="ECO:0007669"/>
    <property type="project" value="InterPro"/>
</dbReference>
<dbReference type="InterPro" id="IPR004532">
    <property type="entry name" value="Phe-tRNA-ligase_IIc_bsu_bact"/>
</dbReference>
<dbReference type="AlphaFoldDB" id="A0A1G1Z288"/>
<feature type="domain" description="B5" evidence="13">
    <location>
        <begin position="283"/>
        <end position="360"/>
    </location>
</feature>
<dbReference type="Pfam" id="PF17759">
    <property type="entry name" value="tRNA_synthFbeta"/>
    <property type="match status" value="1"/>
</dbReference>
<dbReference type="SUPFAM" id="SSF56037">
    <property type="entry name" value="PheT/TilS domain"/>
    <property type="match status" value="1"/>
</dbReference>
<evidence type="ECO:0000256" key="7">
    <source>
        <dbReference type="ARBA" id="ARBA00022842"/>
    </source>
</evidence>
<accession>A0A1G1Z288</accession>
<dbReference type="InterPro" id="IPR020825">
    <property type="entry name" value="Phe-tRNA_synthase-like_B3/B4"/>
</dbReference>